<dbReference type="InterPro" id="IPR019958">
    <property type="entry name" value="Ribosomal_uS9_archaeal"/>
</dbReference>
<dbReference type="GO" id="GO:0003735">
    <property type="term" value="F:structural constituent of ribosome"/>
    <property type="evidence" value="ECO:0007669"/>
    <property type="project" value="UniProtKB-UniRule"/>
</dbReference>
<comment type="similarity">
    <text evidence="1 4 5">Belongs to the universal ribosomal protein uS9 family.</text>
</comment>
<dbReference type="InterPro" id="IPR020574">
    <property type="entry name" value="Ribosomal_uS9_CS"/>
</dbReference>
<dbReference type="GO" id="GO:0000462">
    <property type="term" value="P:maturation of SSU-rRNA from tricistronic rRNA transcript (SSU-rRNA, 5.8S rRNA, LSU-rRNA)"/>
    <property type="evidence" value="ECO:0007669"/>
    <property type="project" value="TreeGrafter"/>
</dbReference>
<dbReference type="NCBIfam" id="NF001749">
    <property type="entry name" value="PRK00474.1"/>
    <property type="match status" value="1"/>
</dbReference>
<dbReference type="Gene3D" id="3.30.230.10">
    <property type="match status" value="1"/>
</dbReference>
<protein>
    <recommendedName>
        <fullName evidence="4">Small ribosomal subunit protein uS9</fullName>
    </recommendedName>
</protein>
<accession>A0A2Z2M7P6</accession>
<dbReference type="OrthoDB" id="52677at2157"/>
<dbReference type="Pfam" id="PF00380">
    <property type="entry name" value="Ribosomal_S9"/>
    <property type="match status" value="1"/>
</dbReference>
<dbReference type="GO" id="GO:0003723">
    <property type="term" value="F:RNA binding"/>
    <property type="evidence" value="ECO:0007669"/>
    <property type="project" value="TreeGrafter"/>
</dbReference>
<gene>
    <name evidence="4" type="primary">rps9</name>
    <name evidence="7" type="ORF">A3L09_02745</name>
</gene>
<dbReference type="RefSeq" id="WP_088857521.1">
    <property type="nucleotide sequence ID" value="NZ_CP014862.1"/>
</dbReference>
<evidence type="ECO:0000256" key="1">
    <source>
        <dbReference type="ARBA" id="ARBA00005251"/>
    </source>
</evidence>
<dbReference type="GO" id="GO:0022627">
    <property type="term" value="C:cytosolic small ribosomal subunit"/>
    <property type="evidence" value="ECO:0007669"/>
    <property type="project" value="UniProtKB-UniRule"/>
</dbReference>
<keyword evidence="8" id="KW-1185">Reference proteome</keyword>
<dbReference type="GeneID" id="33319294"/>
<evidence type="ECO:0000256" key="6">
    <source>
        <dbReference type="SAM" id="MobiDB-lite"/>
    </source>
</evidence>
<name>A0A2Z2M7P6_THEPR</name>
<sequence length="135" mass="15200">MKVIQTAGKRKTAVARATIREGKGRVRINHKPVEIIEPEIARFTIMEPLILAGEGIVSKVDIDVKVEGGGFMGQAEAARVAIARALVEWTNDMNLKEKFMKYDRTMLVGDSRRTEPHKPNRSTKGPRAKRQKSYR</sequence>
<dbReference type="SUPFAM" id="SSF54211">
    <property type="entry name" value="Ribosomal protein S5 domain 2-like"/>
    <property type="match status" value="1"/>
</dbReference>
<evidence type="ECO:0000256" key="3">
    <source>
        <dbReference type="ARBA" id="ARBA00023274"/>
    </source>
</evidence>
<evidence type="ECO:0000313" key="7">
    <source>
        <dbReference type="EMBL" id="ASJ02257.1"/>
    </source>
</evidence>
<keyword evidence="3 4" id="KW-0687">Ribonucleoprotein</keyword>
<dbReference type="PANTHER" id="PTHR21569:SF16">
    <property type="entry name" value="RIBOSOMAL PROTEIN S16"/>
    <property type="match status" value="1"/>
</dbReference>
<dbReference type="InterPro" id="IPR000754">
    <property type="entry name" value="Ribosomal_uS9"/>
</dbReference>
<dbReference type="InterPro" id="IPR014721">
    <property type="entry name" value="Ribsml_uS5_D2-typ_fold_subgr"/>
</dbReference>
<reference evidence="7 8" key="1">
    <citation type="submission" date="2016-03" db="EMBL/GenBank/DDBJ databases">
        <title>Complete genome sequence of Thermococcus profundus strain DT5432.</title>
        <authorList>
            <person name="Oger P.M."/>
        </authorList>
    </citation>
    <scope>NUCLEOTIDE SEQUENCE [LARGE SCALE GENOMIC DNA]</scope>
    <source>
        <strain evidence="7 8">DT 5432</strain>
    </source>
</reference>
<feature type="region of interest" description="Disordered" evidence="6">
    <location>
        <begin position="108"/>
        <end position="135"/>
    </location>
</feature>
<dbReference type="HAMAP" id="MF_00532_A">
    <property type="entry name" value="Ribosomal_uS9_A"/>
    <property type="match status" value="1"/>
</dbReference>
<evidence type="ECO:0000256" key="2">
    <source>
        <dbReference type="ARBA" id="ARBA00022980"/>
    </source>
</evidence>
<dbReference type="Proteomes" id="UP000250179">
    <property type="component" value="Chromosome"/>
</dbReference>
<dbReference type="FunFam" id="3.30.230.10:FF:000051">
    <property type="entry name" value="30S ribosomal protein S9"/>
    <property type="match status" value="1"/>
</dbReference>
<feature type="compositionally biased region" description="Basic and acidic residues" evidence="6">
    <location>
        <begin position="108"/>
        <end position="118"/>
    </location>
</feature>
<evidence type="ECO:0000256" key="4">
    <source>
        <dbReference type="HAMAP-Rule" id="MF_00532"/>
    </source>
</evidence>
<proteinExistence type="inferred from homology"/>
<dbReference type="NCBIfam" id="TIGR03627">
    <property type="entry name" value="uS9_arch"/>
    <property type="match status" value="1"/>
</dbReference>
<dbReference type="EMBL" id="CP014862">
    <property type="protein sequence ID" value="ASJ02257.1"/>
    <property type="molecule type" value="Genomic_DNA"/>
</dbReference>
<dbReference type="PROSITE" id="PS00360">
    <property type="entry name" value="RIBOSOMAL_S9"/>
    <property type="match status" value="1"/>
</dbReference>
<organism evidence="7 8">
    <name type="scientific">Thermococcus profundus</name>
    <dbReference type="NCBI Taxonomy" id="49899"/>
    <lineage>
        <taxon>Archaea</taxon>
        <taxon>Methanobacteriati</taxon>
        <taxon>Methanobacteriota</taxon>
        <taxon>Thermococci</taxon>
        <taxon>Thermococcales</taxon>
        <taxon>Thermococcaceae</taxon>
        <taxon>Thermococcus</taxon>
    </lineage>
</organism>
<keyword evidence="2 4" id="KW-0689">Ribosomal protein</keyword>
<feature type="compositionally biased region" description="Basic residues" evidence="6">
    <location>
        <begin position="119"/>
        <end position="135"/>
    </location>
</feature>
<dbReference type="KEGG" id="tprf:A3L09_02745"/>
<dbReference type="PANTHER" id="PTHR21569">
    <property type="entry name" value="RIBOSOMAL PROTEIN S9"/>
    <property type="match status" value="1"/>
</dbReference>
<evidence type="ECO:0000313" key="8">
    <source>
        <dbReference type="Proteomes" id="UP000250179"/>
    </source>
</evidence>
<evidence type="ECO:0000256" key="5">
    <source>
        <dbReference type="RuleBase" id="RU003815"/>
    </source>
</evidence>
<dbReference type="InterPro" id="IPR020568">
    <property type="entry name" value="Ribosomal_Su5_D2-typ_SF"/>
</dbReference>
<dbReference type="AlphaFoldDB" id="A0A2Z2M7P6"/>
<dbReference type="GO" id="GO:0006412">
    <property type="term" value="P:translation"/>
    <property type="evidence" value="ECO:0007669"/>
    <property type="project" value="UniProtKB-UniRule"/>
</dbReference>